<gene>
    <name evidence="1" type="ORF">BO70DRAFT_119226</name>
</gene>
<sequence>MVAALFPSLSLLGGGGGPPLRGRVAGKRTNFTYSHGESRVTCLYRARHNHSRGEPPEMVGGITQRAIRARRREIQRRPWSGVRLQSTQWRGMEREGKGREERGLVSLPASKLVIRTIIDE</sequence>
<dbReference type="AlphaFoldDB" id="A0A317VB82"/>
<proteinExistence type="predicted"/>
<organism evidence="1 2">
    <name type="scientific">Aspergillus heteromorphus CBS 117.55</name>
    <dbReference type="NCBI Taxonomy" id="1448321"/>
    <lineage>
        <taxon>Eukaryota</taxon>
        <taxon>Fungi</taxon>
        <taxon>Dikarya</taxon>
        <taxon>Ascomycota</taxon>
        <taxon>Pezizomycotina</taxon>
        <taxon>Eurotiomycetes</taxon>
        <taxon>Eurotiomycetidae</taxon>
        <taxon>Eurotiales</taxon>
        <taxon>Aspergillaceae</taxon>
        <taxon>Aspergillus</taxon>
        <taxon>Aspergillus subgen. Circumdati</taxon>
    </lineage>
</organism>
<reference evidence="1 2" key="1">
    <citation type="submission" date="2016-12" db="EMBL/GenBank/DDBJ databases">
        <title>The genomes of Aspergillus section Nigri reveals drivers in fungal speciation.</title>
        <authorList>
            <consortium name="DOE Joint Genome Institute"/>
            <person name="Vesth T.C."/>
            <person name="Nybo J."/>
            <person name="Theobald S."/>
            <person name="Brandl J."/>
            <person name="Frisvad J.C."/>
            <person name="Nielsen K.F."/>
            <person name="Lyhne E.K."/>
            <person name="Kogle M.E."/>
            <person name="Kuo A."/>
            <person name="Riley R."/>
            <person name="Clum A."/>
            <person name="Nolan M."/>
            <person name="Lipzen A."/>
            <person name="Salamov A."/>
            <person name="Henrissat B."/>
            <person name="Wiebenga A."/>
            <person name="De Vries R.P."/>
            <person name="Grigoriev I.V."/>
            <person name="Mortensen U.H."/>
            <person name="Andersen M.R."/>
            <person name="Baker S.E."/>
        </authorList>
    </citation>
    <scope>NUCLEOTIDE SEQUENCE [LARGE SCALE GENOMIC DNA]</scope>
    <source>
        <strain evidence="1 2">CBS 117.55</strain>
    </source>
</reference>
<dbReference type="EMBL" id="MSFL01000027">
    <property type="protein sequence ID" value="PWY71614.1"/>
    <property type="molecule type" value="Genomic_DNA"/>
</dbReference>
<evidence type="ECO:0000313" key="2">
    <source>
        <dbReference type="Proteomes" id="UP000247233"/>
    </source>
</evidence>
<keyword evidence="2" id="KW-1185">Reference proteome</keyword>
<dbReference type="Proteomes" id="UP000247233">
    <property type="component" value="Unassembled WGS sequence"/>
</dbReference>
<comment type="caution">
    <text evidence="1">The sequence shown here is derived from an EMBL/GenBank/DDBJ whole genome shotgun (WGS) entry which is preliminary data.</text>
</comment>
<dbReference type="GeneID" id="37060181"/>
<accession>A0A317VB82</accession>
<evidence type="ECO:0000313" key="1">
    <source>
        <dbReference type="EMBL" id="PWY71614.1"/>
    </source>
</evidence>
<dbReference type="VEuPathDB" id="FungiDB:BO70DRAFT_119226"/>
<protein>
    <submittedName>
        <fullName evidence="1">Uncharacterized protein</fullName>
    </submittedName>
</protein>
<dbReference type="RefSeq" id="XP_025396206.1">
    <property type="nucleotide sequence ID" value="XM_025537944.1"/>
</dbReference>
<name>A0A317VB82_9EURO</name>